<protein>
    <submittedName>
        <fullName evidence="10">EmrB/QacA subfamily drug resistance transporter</fullName>
    </submittedName>
</protein>
<reference evidence="10 11" key="1">
    <citation type="submission" date="2014-08" db="EMBL/GenBank/DDBJ databases">
        <authorList>
            <person name="Moulin Lionel"/>
        </authorList>
    </citation>
    <scope>NUCLEOTIDE SEQUENCE [LARGE SCALE GENOMIC DNA]</scope>
</reference>
<keyword evidence="7 8" id="KW-0472">Membrane</keyword>
<dbReference type="GeneID" id="31890040"/>
<comment type="subcellular location">
    <subcellularLocation>
        <location evidence="1">Cell membrane</location>
        <topology evidence="1">Multi-pass membrane protein</topology>
    </subcellularLocation>
</comment>
<dbReference type="EMBL" id="CCNB01000010">
    <property type="protein sequence ID" value="CDX34258.1"/>
    <property type="molecule type" value="Genomic_DNA"/>
</dbReference>
<dbReference type="InterPro" id="IPR020846">
    <property type="entry name" value="MFS_dom"/>
</dbReference>
<dbReference type="Gene3D" id="1.20.1250.20">
    <property type="entry name" value="MFS general substrate transporter like domains"/>
    <property type="match status" value="1"/>
</dbReference>
<keyword evidence="5 8" id="KW-0812">Transmembrane</keyword>
<evidence type="ECO:0000256" key="1">
    <source>
        <dbReference type="ARBA" id="ARBA00004651"/>
    </source>
</evidence>
<keyword evidence="6 8" id="KW-1133">Transmembrane helix</keyword>
<gene>
    <name evidence="10" type="ORF">MPLDJ20_180063</name>
</gene>
<dbReference type="Proteomes" id="UP000046373">
    <property type="component" value="Unassembled WGS sequence"/>
</dbReference>
<feature type="transmembrane region" description="Helical" evidence="8">
    <location>
        <begin position="33"/>
        <end position="53"/>
    </location>
</feature>
<dbReference type="NCBIfam" id="TIGR00711">
    <property type="entry name" value="efflux_EmrB"/>
    <property type="match status" value="1"/>
</dbReference>
<dbReference type="Gene3D" id="1.20.1720.10">
    <property type="entry name" value="Multidrug resistance protein D"/>
    <property type="match status" value="1"/>
</dbReference>
<comment type="similarity">
    <text evidence="2">Belongs to the major facilitator superfamily. EmrB family.</text>
</comment>
<dbReference type="Pfam" id="PF07690">
    <property type="entry name" value="MFS_1"/>
    <property type="match status" value="1"/>
</dbReference>
<proteinExistence type="inferred from homology"/>
<dbReference type="CDD" id="cd17503">
    <property type="entry name" value="MFS_LmrB_MDR_like"/>
    <property type="match status" value="1"/>
</dbReference>
<evidence type="ECO:0000256" key="4">
    <source>
        <dbReference type="ARBA" id="ARBA00022475"/>
    </source>
</evidence>
<organism evidence="10 11">
    <name type="scientific">Mesorhizobium plurifarium</name>
    <dbReference type="NCBI Taxonomy" id="69974"/>
    <lineage>
        <taxon>Bacteria</taxon>
        <taxon>Pseudomonadati</taxon>
        <taxon>Pseudomonadota</taxon>
        <taxon>Alphaproteobacteria</taxon>
        <taxon>Hyphomicrobiales</taxon>
        <taxon>Phyllobacteriaceae</taxon>
        <taxon>Mesorhizobium</taxon>
    </lineage>
</organism>
<dbReference type="GO" id="GO:0005886">
    <property type="term" value="C:plasma membrane"/>
    <property type="evidence" value="ECO:0007669"/>
    <property type="project" value="UniProtKB-SubCell"/>
</dbReference>
<feature type="transmembrane region" description="Helical" evidence="8">
    <location>
        <begin position="253"/>
        <end position="274"/>
    </location>
</feature>
<dbReference type="PANTHER" id="PTHR42718:SF9">
    <property type="entry name" value="MAJOR FACILITATOR SUPERFAMILY MULTIDRUG TRANSPORTER MFSC"/>
    <property type="match status" value="1"/>
</dbReference>
<evidence type="ECO:0000256" key="6">
    <source>
        <dbReference type="ARBA" id="ARBA00022989"/>
    </source>
</evidence>
<feature type="transmembrane region" description="Helical" evidence="8">
    <location>
        <begin position="356"/>
        <end position="373"/>
    </location>
</feature>
<dbReference type="InterPro" id="IPR011701">
    <property type="entry name" value="MFS"/>
</dbReference>
<evidence type="ECO:0000256" key="5">
    <source>
        <dbReference type="ARBA" id="ARBA00022692"/>
    </source>
</evidence>
<keyword evidence="3" id="KW-0813">Transport</keyword>
<feature type="transmembrane region" description="Helical" evidence="8">
    <location>
        <begin position="330"/>
        <end position="349"/>
    </location>
</feature>
<feature type="transmembrane region" description="Helical" evidence="8">
    <location>
        <begin position="163"/>
        <end position="181"/>
    </location>
</feature>
<feature type="transmembrane region" description="Helical" evidence="8">
    <location>
        <begin position="498"/>
        <end position="524"/>
    </location>
</feature>
<evidence type="ECO:0000259" key="9">
    <source>
        <dbReference type="PROSITE" id="PS50850"/>
    </source>
</evidence>
<feature type="transmembrane region" description="Helical" evidence="8">
    <location>
        <begin position="73"/>
        <end position="93"/>
    </location>
</feature>
<evidence type="ECO:0000256" key="7">
    <source>
        <dbReference type="ARBA" id="ARBA00023136"/>
    </source>
</evidence>
<feature type="transmembrane region" description="Helical" evidence="8">
    <location>
        <begin position="222"/>
        <end position="241"/>
    </location>
</feature>
<dbReference type="InterPro" id="IPR036259">
    <property type="entry name" value="MFS_trans_sf"/>
</dbReference>
<accession>A0A090ESF2</accession>
<evidence type="ECO:0000313" key="10">
    <source>
        <dbReference type="EMBL" id="CDX34258.1"/>
    </source>
</evidence>
<evidence type="ECO:0000256" key="3">
    <source>
        <dbReference type="ARBA" id="ARBA00022448"/>
    </source>
</evidence>
<keyword evidence="4" id="KW-1003">Cell membrane</keyword>
<feature type="transmembrane region" description="Helical" evidence="8">
    <location>
        <begin position="385"/>
        <end position="407"/>
    </location>
</feature>
<dbReference type="AlphaFoldDB" id="A0A090ESF2"/>
<feature type="transmembrane region" description="Helical" evidence="8">
    <location>
        <begin position="100"/>
        <end position="120"/>
    </location>
</feature>
<feature type="transmembrane region" description="Helical" evidence="8">
    <location>
        <begin position="187"/>
        <end position="210"/>
    </location>
</feature>
<feature type="domain" description="Major facilitator superfamily (MFS) profile" evidence="9">
    <location>
        <begin position="35"/>
        <end position="529"/>
    </location>
</feature>
<dbReference type="GO" id="GO:0022857">
    <property type="term" value="F:transmembrane transporter activity"/>
    <property type="evidence" value="ECO:0007669"/>
    <property type="project" value="InterPro"/>
</dbReference>
<evidence type="ECO:0000313" key="11">
    <source>
        <dbReference type="Proteomes" id="UP000046373"/>
    </source>
</evidence>
<feature type="transmembrane region" description="Helical" evidence="8">
    <location>
        <begin position="126"/>
        <end position="151"/>
    </location>
</feature>
<dbReference type="InterPro" id="IPR004638">
    <property type="entry name" value="EmrB-like"/>
</dbReference>
<dbReference type="PROSITE" id="PS50850">
    <property type="entry name" value="MFS"/>
    <property type="match status" value="1"/>
</dbReference>
<evidence type="ECO:0000256" key="8">
    <source>
        <dbReference type="SAM" id="Phobius"/>
    </source>
</evidence>
<sequence length="538" mass="57860">MATATITAGSVPGRPVAAAAPALPADHMPVRRVVAFLAMVFGMFMAILDIQIVSASLAEIQAGLSASSDEIPWVQTAYLIAEVVMIPLSGFLSRMLSTRVLFTTAAAGFTAASALAATATNIDQMIVYRAIQGFIGGGMIPSVFAAAFTIFPPSKRAVVSPMIGLVATLAPTIGPTVGGYISHAMSWHWLFLINVVPGILVATAAWSLIDFDKPNLKLFSKFDWWGLIGMAAFLGCMEYVLEEGPNHDWLQEPAVFACAIIMTIGAIIFFWRVFTAEEPIVDLRAFSNVNFAFGSLFSFVVGIGLYGLTYLYPVFLGRIRGYDSMMIGEALFVSGLAMFFTAPVAGILSNKIDLRLMMMIGFVGFATGTWWMTHLTADWDFYELLIPQILRGCSMMLCMVPINNIALGTLPPERLKNASGLFNLTRNLGGAVGLALINTVLIDRNAFHYARLSEHVQWGSQAAQTKLQNMTLTFEQTAGLDATSAAISKLSGMAHQQAALLSFMDVFMMLTVLFASLGFFVLFINKPAQQGGGGGGGH</sequence>
<dbReference type="SUPFAM" id="SSF103473">
    <property type="entry name" value="MFS general substrate transporter"/>
    <property type="match status" value="1"/>
</dbReference>
<feature type="transmembrane region" description="Helical" evidence="8">
    <location>
        <begin position="286"/>
        <end position="310"/>
    </location>
</feature>
<evidence type="ECO:0000256" key="2">
    <source>
        <dbReference type="ARBA" id="ARBA00008537"/>
    </source>
</evidence>
<dbReference type="PANTHER" id="PTHR42718">
    <property type="entry name" value="MAJOR FACILITATOR SUPERFAMILY MULTIDRUG TRANSPORTER MFSC"/>
    <property type="match status" value="1"/>
</dbReference>
<name>A0A090ESF2_MESPL</name>